<comment type="caution">
    <text evidence="2">The sequence shown here is derived from an EMBL/GenBank/DDBJ whole genome shotgun (WGS) entry which is preliminary data.</text>
</comment>
<sequence length="139" mass="15036">MSSQSSQRHPALTHRTDAPLHSALCLLCDGLLVLVFALLGNRSHDSGLGLSEIISTAWPFLLGLALSWLLAFSWVSPNRIWPTGILVVLGTVIFGMTLRTLFTDGGTQLSFVLVATGVLAVFLLGRRVLSGMIRRRAHS</sequence>
<keyword evidence="3" id="KW-1185">Reference proteome</keyword>
<accession>A0ABS4T0W1</accession>
<protein>
    <recommendedName>
        <fullName evidence="4">DUF3054 domain-containing protein</fullName>
    </recommendedName>
</protein>
<reference evidence="2 3" key="1">
    <citation type="submission" date="2021-03" db="EMBL/GenBank/DDBJ databases">
        <title>Sequencing the genomes of 1000 actinobacteria strains.</title>
        <authorList>
            <person name="Klenk H.-P."/>
        </authorList>
    </citation>
    <scope>NUCLEOTIDE SEQUENCE [LARGE SCALE GENOMIC DNA]</scope>
    <source>
        <strain evidence="2 3">DSM 12544</strain>
    </source>
</reference>
<dbReference type="Pfam" id="PF11255">
    <property type="entry name" value="DUF3054"/>
    <property type="match status" value="1"/>
</dbReference>
<feature type="transmembrane region" description="Helical" evidence="1">
    <location>
        <begin position="20"/>
        <end position="41"/>
    </location>
</feature>
<name>A0ABS4T0W1_9MICC</name>
<evidence type="ECO:0008006" key="4">
    <source>
        <dbReference type="Google" id="ProtNLM"/>
    </source>
</evidence>
<feature type="transmembrane region" description="Helical" evidence="1">
    <location>
        <begin position="53"/>
        <end position="72"/>
    </location>
</feature>
<gene>
    <name evidence="2" type="ORF">JOF45_001101</name>
</gene>
<dbReference type="RefSeq" id="WP_210048411.1">
    <property type="nucleotide sequence ID" value="NZ_JAGINX010000001.1"/>
</dbReference>
<evidence type="ECO:0000256" key="1">
    <source>
        <dbReference type="SAM" id="Phobius"/>
    </source>
</evidence>
<dbReference type="Proteomes" id="UP001519331">
    <property type="component" value="Unassembled WGS sequence"/>
</dbReference>
<proteinExistence type="predicted"/>
<evidence type="ECO:0000313" key="3">
    <source>
        <dbReference type="Proteomes" id="UP001519331"/>
    </source>
</evidence>
<dbReference type="EMBL" id="JAGINX010000001">
    <property type="protein sequence ID" value="MBP2318082.1"/>
    <property type="molecule type" value="Genomic_DNA"/>
</dbReference>
<keyword evidence="1" id="KW-1133">Transmembrane helix</keyword>
<evidence type="ECO:0000313" key="2">
    <source>
        <dbReference type="EMBL" id="MBP2318082.1"/>
    </source>
</evidence>
<feature type="transmembrane region" description="Helical" evidence="1">
    <location>
        <begin position="108"/>
        <end position="129"/>
    </location>
</feature>
<feature type="transmembrane region" description="Helical" evidence="1">
    <location>
        <begin position="84"/>
        <end position="102"/>
    </location>
</feature>
<keyword evidence="1" id="KW-0812">Transmembrane</keyword>
<keyword evidence="1" id="KW-0472">Membrane</keyword>
<dbReference type="InterPro" id="IPR021414">
    <property type="entry name" value="DUF3054"/>
</dbReference>
<organism evidence="2 3">
    <name type="scientific">Nesterenkonia lacusekhoensis</name>
    <dbReference type="NCBI Taxonomy" id="150832"/>
    <lineage>
        <taxon>Bacteria</taxon>
        <taxon>Bacillati</taxon>
        <taxon>Actinomycetota</taxon>
        <taxon>Actinomycetes</taxon>
        <taxon>Micrococcales</taxon>
        <taxon>Micrococcaceae</taxon>
        <taxon>Nesterenkonia</taxon>
    </lineage>
</organism>